<dbReference type="KEGG" id="fco:FCOL_13295"/>
<proteinExistence type="predicted"/>
<gene>
    <name evidence="1" type="ordered locus">FCOL_13295</name>
</gene>
<dbReference type="HOGENOM" id="CLU_1575646_0_0_10"/>
<dbReference type="AlphaFoldDB" id="G8XBN9"/>
<dbReference type="GeneID" id="60758948"/>
<accession>G8XBN9</accession>
<organism evidence="1 2">
    <name type="scientific">Flavobacterium columnare (strain ATCC 49512 / CIP 103533 / TG 44/87)</name>
    <dbReference type="NCBI Taxonomy" id="1041826"/>
    <lineage>
        <taxon>Bacteria</taxon>
        <taxon>Pseudomonadati</taxon>
        <taxon>Bacteroidota</taxon>
        <taxon>Flavobacteriia</taxon>
        <taxon>Flavobacteriales</taxon>
        <taxon>Flavobacteriaceae</taxon>
        <taxon>Flavobacterium</taxon>
    </lineage>
</organism>
<keyword evidence="2" id="KW-1185">Reference proteome</keyword>
<evidence type="ECO:0000313" key="1">
    <source>
        <dbReference type="EMBL" id="AEW87454.1"/>
    </source>
</evidence>
<name>G8XBN9_FLACA</name>
<dbReference type="eggNOG" id="ENOG502ZBK6">
    <property type="taxonomic scope" value="Bacteria"/>
</dbReference>
<evidence type="ECO:0000313" key="2">
    <source>
        <dbReference type="Proteomes" id="UP000005638"/>
    </source>
</evidence>
<dbReference type="EMBL" id="CP003222">
    <property type="protein sequence ID" value="AEW87454.1"/>
    <property type="molecule type" value="Genomic_DNA"/>
</dbReference>
<dbReference type="RefSeq" id="WP_014166707.1">
    <property type="nucleotide sequence ID" value="NC_016510.2"/>
</dbReference>
<protein>
    <recommendedName>
        <fullName evidence="3">DUF2480 family protein</fullName>
    </recommendedName>
</protein>
<dbReference type="InterPro" id="IPR018914">
    <property type="entry name" value="DUF2480"/>
</dbReference>
<dbReference type="STRING" id="1041826.FCOL_13295"/>
<reference evidence="1 2" key="1">
    <citation type="journal article" date="2012" name="J. Bacteriol.">
        <title>Genome Sequence of the Fish Pathogen Flavobacterium columnare ATCC 49512.</title>
        <authorList>
            <person name="Tekedar H.C."/>
            <person name="Karsi A."/>
            <person name="Gillaspy A.F."/>
            <person name="Dyer D.W."/>
            <person name="Benton N.R."/>
            <person name="Zaitshik J."/>
            <person name="Vamenta S."/>
            <person name="Banes M.M."/>
            <person name="Gulsoy N."/>
            <person name="Aboko-Cole M."/>
            <person name="Waldbieser G.C."/>
            <person name="Lawrence M.L."/>
        </authorList>
    </citation>
    <scope>NUCLEOTIDE SEQUENCE [LARGE SCALE GENOMIC DNA]</scope>
    <source>
        <strain evidence="2">ATCC 49512 / CIP 103533 / TG 44/87</strain>
    </source>
</reference>
<dbReference type="Proteomes" id="UP000005638">
    <property type="component" value="Chromosome"/>
</dbReference>
<evidence type="ECO:0008006" key="3">
    <source>
        <dbReference type="Google" id="ProtNLM"/>
    </source>
</evidence>
<sequence length="168" mass="19384">MEEIVNKVTNSSLEVFDLEDFYPDGVRTGIDLSQWLIEGFLLKEKDFRETLKNHDWSQYKDHYCAIYCSSDAILPTWAPILVASYLDKYAKKIILGDINKIDVNLYIEEILRMDFSKYLDKPVILKGCSRKPVPKEAYIMAITQLQKVAKSVMFGEACSAVPIFKRTK</sequence>
<dbReference type="Pfam" id="PF10652">
    <property type="entry name" value="DUF2480"/>
    <property type="match status" value="1"/>
</dbReference>